<dbReference type="EMBL" id="SMKZ01000010">
    <property type="protein sequence ID" value="TDE11427.1"/>
    <property type="molecule type" value="Genomic_DNA"/>
</dbReference>
<proteinExistence type="predicted"/>
<evidence type="ECO:0008006" key="3">
    <source>
        <dbReference type="Google" id="ProtNLM"/>
    </source>
</evidence>
<reference evidence="1 2" key="1">
    <citation type="submission" date="2019-03" db="EMBL/GenBank/DDBJ databases">
        <title>Draft genome sequences of novel Actinobacteria.</title>
        <authorList>
            <person name="Sahin N."/>
            <person name="Ay H."/>
            <person name="Saygin H."/>
        </authorList>
    </citation>
    <scope>NUCLEOTIDE SEQUENCE [LARGE SCALE GENOMIC DNA]</scope>
    <source>
        <strain evidence="1 2">5K138</strain>
    </source>
</reference>
<dbReference type="OrthoDB" id="4330255at2"/>
<organism evidence="1 2">
    <name type="scientific">Jiangella asiatica</name>
    <dbReference type="NCBI Taxonomy" id="2530372"/>
    <lineage>
        <taxon>Bacteria</taxon>
        <taxon>Bacillati</taxon>
        <taxon>Actinomycetota</taxon>
        <taxon>Actinomycetes</taxon>
        <taxon>Jiangellales</taxon>
        <taxon>Jiangellaceae</taxon>
        <taxon>Jiangella</taxon>
    </lineage>
</organism>
<dbReference type="InParanoid" id="A0A4R5DEB5"/>
<sequence length="145" mass="17110">MSLIAQQSLCRPFVFTHRAYLCGLHLCHFSDSNLPARLHSRPAHPCAGTTERIKRVFRSKLRSGQRRPAERRSGRRKQRRDGVVFALLQSNVLDRRRWASRHELRLAIITWIERTYRRRRRQARLGRLKPIEYETINTTQVALAA</sequence>
<evidence type="ECO:0000313" key="2">
    <source>
        <dbReference type="Proteomes" id="UP000294739"/>
    </source>
</evidence>
<protein>
    <recommendedName>
        <fullName evidence="3">Integrase catalytic domain-containing protein</fullName>
    </recommendedName>
</protein>
<dbReference type="Proteomes" id="UP000294739">
    <property type="component" value="Unassembled WGS sequence"/>
</dbReference>
<gene>
    <name evidence="1" type="ORF">E1269_09150</name>
</gene>
<dbReference type="AlphaFoldDB" id="A0A4R5DEB5"/>
<comment type="caution">
    <text evidence="1">The sequence shown here is derived from an EMBL/GenBank/DDBJ whole genome shotgun (WGS) entry which is preliminary data.</text>
</comment>
<name>A0A4R5DEB5_9ACTN</name>
<keyword evidence="2" id="KW-1185">Reference proteome</keyword>
<accession>A0A4R5DEB5</accession>
<evidence type="ECO:0000313" key="1">
    <source>
        <dbReference type="EMBL" id="TDE11427.1"/>
    </source>
</evidence>